<gene>
    <name evidence="2" type="ORF">AQUCO_00600207v1</name>
</gene>
<dbReference type="OrthoDB" id="1932188at2759"/>
<dbReference type="PANTHER" id="PTHR36898">
    <property type="entry name" value="OSJNBB0026I12.6 PROTEIN"/>
    <property type="match status" value="1"/>
</dbReference>
<dbReference type="PANTHER" id="PTHR36898:SF1">
    <property type="entry name" value="OS04G0250700 PROTEIN"/>
    <property type="match status" value="1"/>
</dbReference>
<name>A0A2G5ENF1_AQUCA</name>
<dbReference type="STRING" id="218851.A0A2G5ENF1"/>
<organism evidence="2 3">
    <name type="scientific">Aquilegia coerulea</name>
    <name type="common">Rocky mountain columbine</name>
    <dbReference type="NCBI Taxonomy" id="218851"/>
    <lineage>
        <taxon>Eukaryota</taxon>
        <taxon>Viridiplantae</taxon>
        <taxon>Streptophyta</taxon>
        <taxon>Embryophyta</taxon>
        <taxon>Tracheophyta</taxon>
        <taxon>Spermatophyta</taxon>
        <taxon>Magnoliopsida</taxon>
        <taxon>Ranunculales</taxon>
        <taxon>Ranunculaceae</taxon>
        <taxon>Thalictroideae</taxon>
        <taxon>Aquilegia</taxon>
    </lineage>
</organism>
<evidence type="ECO:0000256" key="1">
    <source>
        <dbReference type="SAM" id="MobiDB-lite"/>
    </source>
</evidence>
<protein>
    <submittedName>
        <fullName evidence="2">Uncharacterized protein</fullName>
    </submittedName>
</protein>
<accession>A0A2G5ENF1</accession>
<dbReference type="InParanoid" id="A0A2G5ENF1"/>
<feature type="region of interest" description="Disordered" evidence="1">
    <location>
        <begin position="1"/>
        <end position="23"/>
    </location>
</feature>
<keyword evidence="3" id="KW-1185">Reference proteome</keyword>
<evidence type="ECO:0000313" key="3">
    <source>
        <dbReference type="Proteomes" id="UP000230069"/>
    </source>
</evidence>
<dbReference type="EMBL" id="KZ305023">
    <property type="protein sequence ID" value="PIA57306.1"/>
    <property type="molecule type" value="Genomic_DNA"/>
</dbReference>
<evidence type="ECO:0000313" key="2">
    <source>
        <dbReference type="EMBL" id="PIA57306.1"/>
    </source>
</evidence>
<reference evidence="2 3" key="1">
    <citation type="submission" date="2017-09" db="EMBL/GenBank/DDBJ databases">
        <title>WGS assembly of Aquilegia coerulea Goldsmith.</title>
        <authorList>
            <person name="Hodges S."/>
            <person name="Kramer E."/>
            <person name="Nordborg M."/>
            <person name="Tomkins J."/>
            <person name="Borevitz J."/>
            <person name="Derieg N."/>
            <person name="Yan J."/>
            <person name="Mihaltcheva S."/>
            <person name="Hayes R.D."/>
            <person name="Rokhsar D."/>
        </authorList>
    </citation>
    <scope>NUCLEOTIDE SEQUENCE [LARGE SCALE GENOMIC DNA]</scope>
    <source>
        <strain evidence="3">cv. Goldsmith</strain>
    </source>
</reference>
<sequence>MDDLIQASKDGDQSKLQELSGTGACIIEEDEEEEETECEDDEEGNLTAIASRWFDGLIDKDSDITNEVYSIHNVEFDRQVNQCQ</sequence>
<dbReference type="AlphaFoldDB" id="A0A2G5ENF1"/>
<dbReference type="Proteomes" id="UP000230069">
    <property type="component" value="Unassembled WGS sequence"/>
</dbReference>
<proteinExistence type="predicted"/>